<dbReference type="Proteomes" id="UP000199446">
    <property type="component" value="Unassembled WGS sequence"/>
</dbReference>
<keyword evidence="3" id="KW-1185">Reference proteome</keyword>
<evidence type="ECO:0000313" key="2">
    <source>
        <dbReference type="EMBL" id="SDE88363.1"/>
    </source>
</evidence>
<dbReference type="InterPro" id="IPR025457">
    <property type="entry name" value="DUF4277"/>
</dbReference>
<dbReference type="Pfam" id="PF14104">
    <property type="entry name" value="DUF4277"/>
    <property type="match status" value="1"/>
</dbReference>
<sequence length="175" mass="19670">MNALGFVSSPLYLFGHYWEGKPTEWLLGKGVTPGLLNDDRMGRMLDTLITCWSKGGAECGVYKGTGEVRRAASYALPSLGTEEADARRLGELLLSRWKMENRSFWVRDVLLYEDACQVRNVGAQVLAALRAFLVSLLHRRGMREKITRQRTLKAALETFSFHPLSALRFLGLYAA</sequence>
<reference evidence="3" key="1">
    <citation type="submission" date="2016-10" db="EMBL/GenBank/DDBJ databases">
        <authorList>
            <person name="Varghese N."/>
            <person name="Submissions S."/>
        </authorList>
    </citation>
    <scope>NUCLEOTIDE SEQUENCE [LARGE SCALE GENOMIC DNA]</scope>
    <source>
        <strain evidence="3">CGMCC 1.6992</strain>
    </source>
</reference>
<evidence type="ECO:0000313" key="3">
    <source>
        <dbReference type="Proteomes" id="UP000199446"/>
    </source>
</evidence>
<dbReference type="EMBL" id="FNBC01000014">
    <property type="protein sequence ID" value="SDE88363.1"/>
    <property type="molecule type" value="Genomic_DNA"/>
</dbReference>
<evidence type="ECO:0000259" key="1">
    <source>
        <dbReference type="Pfam" id="PF14104"/>
    </source>
</evidence>
<organism evidence="2 3">
    <name type="scientific">Thermus arciformis</name>
    <dbReference type="NCBI Taxonomy" id="482827"/>
    <lineage>
        <taxon>Bacteria</taxon>
        <taxon>Thermotogati</taxon>
        <taxon>Deinococcota</taxon>
        <taxon>Deinococci</taxon>
        <taxon>Thermales</taxon>
        <taxon>Thermaceae</taxon>
        <taxon>Thermus</taxon>
    </lineage>
</organism>
<accession>A0A1G7GJX6</accession>
<name>A0A1G7GJX6_9DEIN</name>
<protein>
    <recommendedName>
        <fullName evidence="1">DUF4277 domain-containing protein</fullName>
    </recommendedName>
</protein>
<gene>
    <name evidence="2" type="ORF">SAMN04488243_11454</name>
</gene>
<proteinExistence type="predicted"/>
<dbReference type="STRING" id="482827.SAMN04488243_11454"/>
<dbReference type="AlphaFoldDB" id="A0A1G7GJX6"/>
<feature type="domain" description="DUF4277" evidence="1">
    <location>
        <begin position="1"/>
        <end position="49"/>
    </location>
</feature>